<dbReference type="Gene3D" id="3.40.190.10">
    <property type="entry name" value="Periplasmic binding protein-like II"/>
    <property type="match status" value="1"/>
</dbReference>
<feature type="transmembrane region" description="Helical" evidence="2">
    <location>
        <begin position="585"/>
        <end position="610"/>
    </location>
</feature>
<feature type="transmembrane region" description="Helical" evidence="2">
    <location>
        <begin position="645"/>
        <end position="662"/>
    </location>
</feature>
<feature type="chain" id="PRO_5012146657" description="G-protein coupled receptors family 3 profile domain-containing protein" evidence="3">
    <location>
        <begin position="27"/>
        <end position="912"/>
    </location>
</feature>
<accession>A0A1Y1WZJ4</accession>
<reference evidence="4 5" key="1">
    <citation type="submission" date="2016-08" db="EMBL/GenBank/DDBJ databases">
        <title>A Parts List for Fungal Cellulosomes Revealed by Comparative Genomics.</title>
        <authorList>
            <consortium name="DOE Joint Genome Institute"/>
            <person name="Haitjema C.H."/>
            <person name="Gilmore S.P."/>
            <person name="Henske J.K."/>
            <person name="Solomon K.V."/>
            <person name="De Groot R."/>
            <person name="Kuo A."/>
            <person name="Mondo S.J."/>
            <person name="Salamov A.A."/>
            <person name="Labutti K."/>
            <person name="Zhao Z."/>
            <person name="Chiniquy J."/>
            <person name="Barry K."/>
            <person name="Brewer H.M."/>
            <person name="Purvine S.O."/>
            <person name="Wright A.T."/>
            <person name="Boxma B."/>
            <person name="Van Alen T."/>
            <person name="Hackstein J.H."/>
            <person name="Baker S.E."/>
            <person name="Grigoriev I.V."/>
            <person name="O'Malley M.A."/>
        </authorList>
    </citation>
    <scope>NUCLEOTIDE SEQUENCE [LARGE SCALE GENOMIC DNA]</scope>
    <source>
        <strain evidence="4 5">S4</strain>
    </source>
</reference>
<evidence type="ECO:0000256" key="3">
    <source>
        <dbReference type="SAM" id="SignalP"/>
    </source>
</evidence>
<feature type="transmembrane region" description="Helical" evidence="2">
    <location>
        <begin position="474"/>
        <end position="496"/>
    </location>
</feature>
<reference evidence="4 5" key="2">
    <citation type="submission" date="2016-08" db="EMBL/GenBank/DDBJ databases">
        <title>Pervasive Adenine N6-methylation of Active Genes in Fungi.</title>
        <authorList>
            <consortium name="DOE Joint Genome Institute"/>
            <person name="Mondo S.J."/>
            <person name="Dannebaum R.O."/>
            <person name="Kuo R.C."/>
            <person name="Labutti K."/>
            <person name="Haridas S."/>
            <person name="Kuo A."/>
            <person name="Salamov A."/>
            <person name="Ahrendt S.R."/>
            <person name="Lipzen A."/>
            <person name="Sullivan W."/>
            <person name="Andreopoulos W.B."/>
            <person name="Clum A."/>
            <person name="Lindquist E."/>
            <person name="Daum C."/>
            <person name="Ramamoorthy G.K."/>
            <person name="Gryganskyi A."/>
            <person name="Culley D."/>
            <person name="Magnuson J.K."/>
            <person name="James T.Y."/>
            <person name="O'Malley M.A."/>
            <person name="Stajich J.E."/>
            <person name="Spatafora J.W."/>
            <person name="Visel A."/>
            <person name="Grigoriev I.V."/>
        </authorList>
    </citation>
    <scope>NUCLEOTIDE SEQUENCE [LARGE SCALE GENOMIC DNA]</scope>
    <source>
        <strain evidence="4 5">S4</strain>
    </source>
</reference>
<dbReference type="Proteomes" id="UP000193944">
    <property type="component" value="Unassembled WGS sequence"/>
</dbReference>
<dbReference type="SUPFAM" id="SSF53850">
    <property type="entry name" value="Periplasmic binding protein-like II"/>
    <property type="match status" value="1"/>
</dbReference>
<gene>
    <name evidence="4" type="ORF">BCR32DRAFT_269864</name>
</gene>
<feature type="transmembrane region" description="Helical" evidence="2">
    <location>
        <begin position="698"/>
        <end position="718"/>
    </location>
</feature>
<evidence type="ECO:0000256" key="1">
    <source>
        <dbReference type="SAM" id="MobiDB-lite"/>
    </source>
</evidence>
<feature type="transmembrane region" description="Helical" evidence="2">
    <location>
        <begin position="508"/>
        <end position="528"/>
    </location>
</feature>
<sequence length="912" mass="106808">MAHIQKIGFIYLFYLLILLFSNNILAQQQTVINILTERPDFINEPYWENYYSKVKNYFTELKADNPKLNNIDISFSYDKNESYDKIKMSEYENYVKSIINQLEDGKYDMMILDDRFLFSDHAFIESKYIAEMIKEREVDRLYLDLTDKVTNNTVAYHNPKVFEDGYFNGHLYGLPFELDFDVLYYKNSPDKTIIDTSNLTWNDLLNQSNDNNNNNNNNNNNSISIALGNDDELLNFFIEYVNTFFDLTKETNIKVFYDNNSKTLFESFHNYISNISVINKSNINSDIHTTTEMAYTNFINNKSFFFKGKVSHYSSLPIQNNNSTNLMIIPILPPQNYSVLNKKYLIINPKSNIESDILIETALKLTSKEMQLKKALEIGSIPTFDLGKKLNDKDILSFCENQKMKCDLLENMKAIHIKDIFKTKNSAPFLEIRLFIPEAIKNYIIDNNLKSITNIFENADKVVMDKTGFNRISIYVFDGLMVFFLLIIFYVIYLIIKNKDHPYLKIFSPNYCILIIIGIAGSMTFPYFKVNHHTILKCKIAYVYETFCTDFTLFPMVAVTYRIYSVYSKKRLMDNGKRLNNRAKLFLIITLGFIMAYSTITAFVILTFHLQSYGTIENYRHPTCDYSEAGGTGIFEFMERRLNEIMYIAMLFMVIRTGRISKKFGEFKYVYTMIFILILEIVLSIFEPKLPKLGNFIYFLLLKLLEMVCYFFFTYYMIGNRLLYCVRHPEEKSCNSGTYYQNYINSNNTYLRKLNMQSSAWNSNNTYSTHKTTKNKFIVNDYSNYSNHLLYDNNNNIFKKYNYSNNKYSNNSANSFTCSKISNPESIASHSSKKKPNISNISNPSNMYQHDYYNTSDEPYYNSPQNSYSNSNMIFSSPGNTSPNYYYSPTSPNSSQSYLNNIKSARSPKYNY</sequence>
<dbReference type="OrthoDB" id="2159603at2759"/>
<feature type="transmembrane region" description="Helical" evidence="2">
    <location>
        <begin position="669"/>
        <end position="686"/>
    </location>
</feature>
<feature type="signal peptide" evidence="3">
    <location>
        <begin position="1"/>
        <end position="26"/>
    </location>
</feature>
<feature type="compositionally biased region" description="Low complexity" evidence="1">
    <location>
        <begin position="837"/>
        <end position="846"/>
    </location>
</feature>
<keyword evidence="3" id="KW-0732">Signal</keyword>
<comment type="caution">
    <text evidence="4">The sequence shown here is derived from an EMBL/GenBank/DDBJ whole genome shotgun (WGS) entry which is preliminary data.</text>
</comment>
<keyword evidence="2" id="KW-1133">Transmembrane helix</keyword>
<organism evidence="4 5">
    <name type="scientific">Anaeromyces robustus</name>
    <dbReference type="NCBI Taxonomy" id="1754192"/>
    <lineage>
        <taxon>Eukaryota</taxon>
        <taxon>Fungi</taxon>
        <taxon>Fungi incertae sedis</taxon>
        <taxon>Chytridiomycota</taxon>
        <taxon>Chytridiomycota incertae sedis</taxon>
        <taxon>Neocallimastigomycetes</taxon>
        <taxon>Neocallimastigales</taxon>
        <taxon>Neocallimastigaceae</taxon>
        <taxon>Anaeromyces</taxon>
    </lineage>
</organism>
<keyword evidence="2" id="KW-0812">Transmembrane</keyword>
<keyword evidence="2" id="KW-0472">Membrane</keyword>
<protein>
    <recommendedName>
        <fullName evidence="6">G-protein coupled receptors family 3 profile domain-containing protein</fullName>
    </recommendedName>
</protein>
<evidence type="ECO:0008006" key="6">
    <source>
        <dbReference type="Google" id="ProtNLM"/>
    </source>
</evidence>
<dbReference type="EMBL" id="MCFG01000197">
    <property type="protein sequence ID" value="ORX78815.1"/>
    <property type="molecule type" value="Genomic_DNA"/>
</dbReference>
<feature type="region of interest" description="Disordered" evidence="1">
    <location>
        <begin position="886"/>
        <end position="912"/>
    </location>
</feature>
<feature type="transmembrane region" description="Helical" evidence="2">
    <location>
        <begin position="540"/>
        <end position="564"/>
    </location>
</feature>
<feature type="region of interest" description="Disordered" evidence="1">
    <location>
        <begin position="825"/>
        <end position="865"/>
    </location>
</feature>
<feature type="compositionally biased region" description="Low complexity" evidence="1">
    <location>
        <begin position="886"/>
        <end position="895"/>
    </location>
</feature>
<keyword evidence="5" id="KW-1185">Reference proteome</keyword>
<dbReference type="AlphaFoldDB" id="A0A1Y1WZJ4"/>
<evidence type="ECO:0000256" key="2">
    <source>
        <dbReference type="SAM" id="Phobius"/>
    </source>
</evidence>
<evidence type="ECO:0000313" key="4">
    <source>
        <dbReference type="EMBL" id="ORX78815.1"/>
    </source>
</evidence>
<proteinExistence type="predicted"/>
<name>A0A1Y1WZJ4_9FUNG</name>
<evidence type="ECO:0000313" key="5">
    <source>
        <dbReference type="Proteomes" id="UP000193944"/>
    </source>
</evidence>